<keyword evidence="3" id="KW-1185">Reference proteome</keyword>
<dbReference type="AlphaFoldDB" id="A0A4P9WQP8"/>
<feature type="compositionally biased region" description="Polar residues" evidence="1">
    <location>
        <begin position="489"/>
        <end position="502"/>
    </location>
</feature>
<evidence type="ECO:0000313" key="3">
    <source>
        <dbReference type="Proteomes" id="UP000269721"/>
    </source>
</evidence>
<feature type="region of interest" description="Disordered" evidence="1">
    <location>
        <begin position="487"/>
        <end position="585"/>
    </location>
</feature>
<name>A0A4P9WQP8_9FUNG</name>
<evidence type="ECO:0000313" key="2">
    <source>
        <dbReference type="EMBL" id="RKO93206.1"/>
    </source>
</evidence>
<accession>A0A4P9WQP8</accession>
<evidence type="ECO:0000256" key="1">
    <source>
        <dbReference type="SAM" id="MobiDB-lite"/>
    </source>
</evidence>
<protein>
    <submittedName>
        <fullName evidence="2">Uncharacterized protein</fullName>
    </submittedName>
</protein>
<reference evidence="3" key="1">
    <citation type="journal article" date="2018" name="Nat. Microbiol.">
        <title>Leveraging single-cell genomics to expand the fungal tree of life.</title>
        <authorList>
            <person name="Ahrendt S.R."/>
            <person name="Quandt C.A."/>
            <person name="Ciobanu D."/>
            <person name="Clum A."/>
            <person name="Salamov A."/>
            <person name="Andreopoulos B."/>
            <person name="Cheng J.F."/>
            <person name="Woyke T."/>
            <person name="Pelin A."/>
            <person name="Henrissat B."/>
            <person name="Reynolds N.K."/>
            <person name="Benny G.L."/>
            <person name="Smith M.E."/>
            <person name="James T.Y."/>
            <person name="Grigoriev I.V."/>
        </authorList>
    </citation>
    <scope>NUCLEOTIDE SEQUENCE [LARGE SCALE GENOMIC DNA]</scope>
</reference>
<proteinExistence type="predicted"/>
<gene>
    <name evidence="2" type="ORF">BDK51DRAFT_31980</name>
</gene>
<sequence>MALLEPCRFAAALIKRQLNLAEGTQVFLFLDESGVEILADAPEEIESSAILVAVGELIQKMHLDPPLANHFFNSDANFEELCNCLRLTATQNDVQVEILVPAKAFYFSGRLNQELMLGKCVKIIRSLLKATYEYMEFPGEYIPNDESRFVRSRRIWPPDPTAQDDASRRYTPPIRVRRVSFKDPIVDEQGTSDLRPLEIMTEELAVPVDCVPNDESRVVRPTPDQGPTRKSITVSFDDPTVPERGADIIGSLMYEVLRIGEEYPSVELQFLKLPVRVFATGPQDKVVVIQGEIEYRFRRFSRHVDKKYPVIAATPPISCLPLTVPKDSKPGEPFSPRSLSPSVSVLPRDIKRSDKVTPRYPHDSCLRLRFDKEILDDPVIEDHLIGVMHRIAAEMEVDLAYDFVSKTMFVTALSKRRAEQVIAQIAKYTLCYYRQANLSAFKLTRAKPPEVVPQEQHGVEGRCIPVTHPGPESEIGNSRSAIASAGSGVHSSIQTTGQCSRSSARRENAAQIPPPKPIAIAPYRSAVPPAAATTTTRAGDAECGNLTLPPRPTTSQAGAARNGRFTPPPRPAPRPTASQAGAAENVRFTLPPRPTAITRTQQIAKPLNGTWKPEESVVRPPAAILAAAAESIIATAADNESRMWTGEEATVSPARIPVPINPAPRSHSQALESTPRMAAAAKKQAVPFGSEDATCHGAYSTGPSSLSGAPAVYPSMEVLAITARRAVPAPPGPRLSPRGSPRRMGLDAVLVLVFLVGRFPTLVDMRIAPIGADIGVLGPGGWKQLSSVRQNASADPLGRVKKGNFKTDNAQGGWVENKWEMVTGPAF</sequence>
<dbReference type="Proteomes" id="UP000269721">
    <property type="component" value="Unassembled WGS sequence"/>
</dbReference>
<dbReference type="EMBL" id="KZ994332">
    <property type="protein sequence ID" value="RKO93206.1"/>
    <property type="molecule type" value="Genomic_DNA"/>
</dbReference>
<organism evidence="2 3">
    <name type="scientific">Blyttiomyces helicus</name>
    <dbReference type="NCBI Taxonomy" id="388810"/>
    <lineage>
        <taxon>Eukaryota</taxon>
        <taxon>Fungi</taxon>
        <taxon>Fungi incertae sedis</taxon>
        <taxon>Chytridiomycota</taxon>
        <taxon>Chytridiomycota incertae sedis</taxon>
        <taxon>Chytridiomycetes</taxon>
        <taxon>Chytridiomycetes incertae sedis</taxon>
        <taxon>Blyttiomyces</taxon>
    </lineage>
</organism>